<feature type="signal peptide" evidence="1">
    <location>
        <begin position="1"/>
        <end position="19"/>
    </location>
</feature>
<gene>
    <name evidence="3" type="ORF">LX99_00892</name>
</gene>
<dbReference type="Pfam" id="PF01841">
    <property type="entry name" value="Transglut_core"/>
    <property type="match status" value="1"/>
</dbReference>
<feature type="chain" id="PRO_5016462116" evidence="1">
    <location>
        <begin position="20"/>
        <end position="416"/>
    </location>
</feature>
<dbReference type="InterPro" id="IPR002931">
    <property type="entry name" value="Transglutaminase-like"/>
</dbReference>
<sequence length="416" mass="47862">MKKNLLTILLCLPAMLLFSQTKKLSAPAQAFKDYSTRLEENRRAASEKSDYLRADTLLKQWTRKYDALPDSVKADFKGWEPGMYYNIACYEALLGRKAEALTAFEKCASLGYNRYITTKVDDDLKSLRKEKRYQDALMLIRERGDMGYILSKSGAYNHVVDKDLPVFTYQSADAADLITFKNKYKLDSVAGNGDEISKIKNLLLWVHNSVRHDGNSNNPALKNGIDLIEVCKKENRGINCRMMATILKDAYQAEGFKARMVTCLPKDTLDNDCHVITVVWSRTLNKWVWMDPTFNAYVTDKSGTLLNIEEVRNKLYNNQLADLVLNDDANWNNQNKQNRDYYLGYYMSKNLYWLQCPVRSEWDLETNKPNKGVTEYINLYPTGYNSINAAKRLVRGSMEYATNNPETFWQKPAGVN</sequence>
<evidence type="ECO:0000259" key="2">
    <source>
        <dbReference type="Pfam" id="PF01841"/>
    </source>
</evidence>
<dbReference type="EMBL" id="QGHA01000001">
    <property type="protein sequence ID" value="PWK80425.1"/>
    <property type="molecule type" value="Genomic_DNA"/>
</dbReference>
<dbReference type="RefSeq" id="WP_109606734.1">
    <property type="nucleotide sequence ID" value="NZ_QGHA01000001.1"/>
</dbReference>
<comment type="caution">
    <text evidence="3">The sequence shown here is derived from an EMBL/GenBank/DDBJ whole genome shotgun (WGS) entry which is preliminary data.</text>
</comment>
<keyword evidence="1" id="KW-0732">Signal</keyword>
<dbReference type="InterPro" id="IPR038765">
    <property type="entry name" value="Papain-like_cys_pep_sf"/>
</dbReference>
<dbReference type="Proteomes" id="UP000245678">
    <property type="component" value="Unassembled WGS sequence"/>
</dbReference>
<evidence type="ECO:0000313" key="4">
    <source>
        <dbReference type="Proteomes" id="UP000245678"/>
    </source>
</evidence>
<feature type="domain" description="Transglutaminase-like" evidence="2">
    <location>
        <begin position="189"/>
        <end position="292"/>
    </location>
</feature>
<evidence type="ECO:0000256" key="1">
    <source>
        <dbReference type="SAM" id="SignalP"/>
    </source>
</evidence>
<dbReference type="AlphaFoldDB" id="A0A316HQA5"/>
<keyword evidence="4" id="KW-1185">Reference proteome</keyword>
<protein>
    <submittedName>
        <fullName evidence="3">Transglutaminase superfamily protein</fullName>
    </submittedName>
</protein>
<dbReference type="NCBIfam" id="NF047558">
    <property type="entry name" value="TPR_END_plus"/>
    <property type="match status" value="1"/>
</dbReference>
<proteinExistence type="predicted"/>
<evidence type="ECO:0000313" key="3">
    <source>
        <dbReference type="EMBL" id="PWK80425.1"/>
    </source>
</evidence>
<organism evidence="3 4">
    <name type="scientific">Mucilaginibacter oryzae</name>
    <dbReference type="NCBI Taxonomy" id="468058"/>
    <lineage>
        <taxon>Bacteria</taxon>
        <taxon>Pseudomonadati</taxon>
        <taxon>Bacteroidota</taxon>
        <taxon>Sphingobacteriia</taxon>
        <taxon>Sphingobacteriales</taxon>
        <taxon>Sphingobacteriaceae</taxon>
        <taxon>Mucilaginibacter</taxon>
    </lineage>
</organism>
<name>A0A316HQA5_9SPHI</name>
<accession>A0A316HQA5</accession>
<reference evidence="3 4" key="1">
    <citation type="submission" date="2018-05" db="EMBL/GenBank/DDBJ databases">
        <title>Genomic Encyclopedia of Archaeal and Bacterial Type Strains, Phase II (KMG-II): from individual species to whole genera.</title>
        <authorList>
            <person name="Goeker M."/>
        </authorList>
    </citation>
    <scope>NUCLEOTIDE SEQUENCE [LARGE SCALE GENOMIC DNA]</scope>
    <source>
        <strain evidence="3 4">DSM 19975</strain>
    </source>
</reference>
<dbReference type="SUPFAM" id="SSF54001">
    <property type="entry name" value="Cysteine proteinases"/>
    <property type="match status" value="1"/>
</dbReference>